<feature type="compositionally biased region" description="Basic and acidic residues" evidence="1">
    <location>
        <begin position="369"/>
        <end position="387"/>
    </location>
</feature>
<dbReference type="EMBL" id="LNZH02000076">
    <property type="protein sequence ID" value="OCB91635.1"/>
    <property type="molecule type" value="Genomic_DNA"/>
</dbReference>
<feature type="compositionally biased region" description="Low complexity" evidence="1">
    <location>
        <begin position="262"/>
        <end position="277"/>
    </location>
</feature>
<feature type="region of interest" description="Disordered" evidence="1">
    <location>
        <begin position="447"/>
        <end position="474"/>
    </location>
</feature>
<feature type="compositionally biased region" description="Basic and acidic residues" evidence="1">
    <location>
        <begin position="337"/>
        <end position="353"/>
    </location>
</feature>
<protein>
    <submittedName>
        <fullName evidence="2">Uncharacterized protein</fullName>
    </submittedName>
</protein>
<feature type="region of interest" description="Disordered" evidence="1">
    <location>
        <begin position="334"/>
        <end position="353"/>
    </location>
</feature>
<dbReference type="AlphaFoldDB" id="A0A9Q5N9I1"/>
<reference evidence="2" key="1">
    <citation type="submission" date="2016-06" db="EMBL/GenBank/DDBJ databases">
        <title>Draft Genome sequence of the fungus Inonotus baumii.</title>
        <authorList>
            <person name="Zhu H."/>
            <person name="Lin W."/>
        </authorList>
    </citation>
    <scope>NUCLEOTIDE SEQUENCE</scope>
    <source>
        <strain evidence="2">821</strain>
    </source>
</reference>
<feature type="compositionally biased region" description="Basic and acidic residues" evidence="1">
    <location>
        <begin position="228"/>
        <end position="237"/>
    </location>
</feature>
<feature type="region of interest" description="Disordered" evidence="1">
    <location>
        <begin position="584"/>
        <end position="603"/>
    </location>
</feature>
<feature type="compositionally biased region" description="Basic and acidic residues" evidence="1">
    <location>
        <begin position="161"/>
        <end position="170"/>
    </location>
</feature>
<feature type="region of interest" description="Disordered" evidence="1">
    <location>
        <begin position="252"/>
        <end position="285"/>
    </location>
</feature>
<accession>A0A9Q5N9I1</accession>
<dbReference type="OrthoDB" id="3259865at2759"/>
<feature type="compositionally biased region" description="Low complexity" evidence="1">
    <location>
        <begin position="447"/>
        <end position="470"/>
    </location>
</feature>
<dbReference type="Proteomes" id="UP000757232">
    <property type="component" value="Unassembled WGS sequence"/>
</dbReference>
<evidence type="ECO:0000313" key="3">
    <source>
        <dbReference type="Proteomes" id="UP000757232"/>
    </source>
</evidence>
<feature type="region of interest" description="Disordered" evidence="1">
    <location>
        <begin position="25"/>
        <end position="64"/>
    </location>
</feature>
<feature type="compositionally biased region" description="Polar residues" evidence="1">
    <location>
        <begin position="192"/>
        <end position="203"/>
    </location>
</feature>
<feature type="region of interest" description="Disordered" evidence="1">
    <location>
        <begin position="369"/>
        <end position="430"/>
    </location>
</feature>
<feature type="compositionally biased region" description="Polar residues" evidence="1">
    <location>
        <begin position="171"/>
        <end position="185"/>
    </location>
</feature>
<comment type="caution">
    <text evidence="2">The sequence shown here is derived from an EMBL/GenBank/DDBJ whole genome shotgun (WGS) entry which is preliminary data.</text>
</comment>
<feature type="region of interest" description="Disordered" evidence="1">
    <location>
        <begin position="160"/>
        <end position="237"/>
    </location>
</feature>
<gene>
    <name evidence="2" type="ORF">A7U60_g1096</name>
</gene>
<feature type="compositionally biased region" description="Polar residues" evidence="1">
    <location>
        <begin position="51"/>
        <end position="64"/>
    </location>
</feature>
<sequence length="785" mass="86927">MQNSDEDLASIIARWTPARARFRRSITNTRGSDQAPARSLLQDSTEDSESNDVQVTSENTSPDLTDTFNRLQQIRSALSYLEESIVRADRIEGQVTATAPQISTSNVETGIGPTHSAIVLSEEDNPTPPFEGLRERLRQIERNLPEVMHATTDMIQILARTRQDASRTQDTRSSASPSDGSTSRSRQPESAAATSPRNRTSDAVSGRTGPLRPVREFNRSAESNDGLLRPETRTIQEVRPTHTLPAWRVAHRDDDSPSTLLGRRVASRAAVRSSGSSTSDQRRRAIPPSTVFWQSHWQGQNDPFVGIPHRAGMSRVVIPARVPERVSRRIAQFESAASERQRHEDSDGSETEVDHYVFRRPIVRRLLHDNGRSERIQRQMDPGRDGRPQNPLGFVTISPSSSVGRTVSTGPSSSEASPQQTEEERPPAVTSRMQNVYGHLNRLSSALSDAPSSLGPSSSSTDGGDLDGALFSRTAGRRREGDDLYHEVVDEEEGRSYRILRRLNADGDEQVHQLNSDPWTDDPFGPTALAALRGAVNGETEHQFLSAAQADATNTNGGTTNSTNSNAIPSSLDRLRRSFNIVRQSQQSETDLPPLITDSPSLNTNMATRRRRGWARLDANGDEIPTDEEEEIDRILTAQRVRTNQGVAWRSSTNASSSSSTVLRTRLEYLAPTTRSVFSHATDDDDDDENTSDIRVRLGIASALPSRRFVGPTPRFNVFSDAWKEKEKEREPEQEFFGTSEPYFVSPIPMLFEDRDLASSGASRSESYNTRKGLAELRERAVAGL</sequence>
<feature type="compositionally biased region" description="Polar residues" evidence="1">
    <location>
        <begin position="397"/>
        <end position="420"/>
    </location>
</feature>
<evidence type="ECO:0000313" key="2">
    <source>
        <dbReference type="EMBL" id="OCB91635.1"/>
    </source>
</evidence>
<name>A0A9Q5N9I1_SANBA</name>
<evidence type="ECO:0000256" key="1">
    <source>
        <dbReference type="SAM" id="MobiDB-lite"/>
    </source>
</evidence>
<keyword evidence="3" id="KW-1185">Reference proteome</keyword>
<organism evidence="2 3">
    <name type="scientific">Sanghuangporus baumii</name>
    <name type="common">Phellinus baumii</name>
    <dbReference type="NCBI Taxonomy" id="108892"/>
    <lineage>
        <taxon>Eukaryota</taxon>
        <taxon>Fungi</taxon>
        <taxon>Dikarya</taxon>
        <taxon>Basidiomycota</taxon>
        <taxon>Agaricomycotina</taxon>
        <taxon>Agaricomycetes</taxon>
        <taxon>Hymenochaetales</taxon>
        <taxon>Hymenochaetaceae</taxon>
        <taxon>Sanghuangporus</taxon>
    </lineage>
</organism>
<proteinExistence type="predicted"/>